<reference evidence="1 2" key="1">
    <citation type="submission" date="2020-08" db="EMBL/GenBank/DDBJ databases">
        <title>Genomic Encyclopedia of Type Strains, Phase IV (KMG-V): Genome sequencing to study the core and pangenomes of soil and plant-associated prokaryotes.</title>
        <authorList>
            <person name="Whitman W."/>
        </authorList>
    </citation>
    <scope>NUCLEOTIDE SEQUENCE [LARGE SCALE GENOMIC DNA]</scope>
    <source>
        <strain evidence="1 2">ANJLi2</strain>
    </source>
</reference>
<protein>
    <submittedName>
        <fullName evidence="1">Uncharacterized protein</fullName>
    </submittedName>
</protein>
<evidence type="ECO:0000313" key="1">
    <source>
        <dbReference type="EMBL" id="MBB6112604.1"/>
    </source>
</evidence>
<proteinExistence type="predicted"/>
<comment type="caution">
    <text evidence="1">The sequence shown here is derived from an EMBL/GenBank/DDBJ whole genome shotgun (WGS) entry which is preliminary data.</text>
</comment>
<evidence type="ECO:0000313" key="2">
    <source>
        <dbReference type="Proteomes" id="UP000541583"/>
    </source>
</evidence>
<sequence>MPSLDWSTSEEVASINQYLPQAFVTSEKCLERLLLYKQ</sequence>
<gene>
    <name evidence="1" type="ORF">HDF23_005381</name>
</gene>
<name>A0ABR6PTX9_9SPHI</name>
<keyword evidence="2" id="KW-1185">Reference proteome</keyword>
<dbReference type="Proteomes" id="UP000541583">
    <property type="component" value="Unassembled WGS sequence"/>
</dbReference>
<organism evidence="1 2">
    <name type="scientific">Mucilaginibacter lappiensis</name>
    <dbReference type="NCBI Taxonomy" id="354630"/>
    <lineage>
        <taxon>Bacteria</taxon>
        <taxon>Pseudomonadati</taxon>
        <taxon>Bacteroidota</taxon>
        <taxon>Sphingobacteriia</taxon>
        <taxon>Sphingobacteriales</taxon>
        <taxon>Sphingobacteriaceae</taxon>
        <taxon>Mucilaginibacter</taxon>
    </lineage>
</organism>
<accession>A0ABR6PTX9</accession>
<dbReference type="EMBL" id="JACHCB010000020">
    <property type="protein sequence ID" value="MBB6112604.1"/>
    <property type="molecule type" value="Genomic_DNA"/>
</dbReference>